<reference evidence="3" key="1">
    <citation type="submission" date="2016-06" db="UniProtKB">
        <authorList>
            <consortium name="WormBaseParasite"/>
        </authorList>
    </citation>
    <scope>IDENTIFICATION</scope>
</reference>
<reference evidence="1 2" key="2">
    <citation type="submission" date="2018-11" db="EMBL/GenBank/DDBJ databases">
        <authorList>
            <consortium name="Pathogen Informatics"/>
        </authorList>
    </citation>
    <scope>NUCLEOTIDE SEQUENCE [LARGE SCALE GENOMIC DNA]</scope>
    <source>
        <strain evidence="1">Dakar</strain>
        <strain evidence="2">Dakar, Senegal</strain>
    </source>
</reference>
<proteinExistence type="predicted"/>
<dbReference type="WBParaSite" id="SCUD_0001516901-mRNA-1">
    <property type="protein sequence ID" value="SCUD_0001516901-mRNA-1"/>
    <property type="gene ID" value="SCUD_0001516901"/>
</dbReference>
<keyword evidence="2" id="KW-1185">Reference proteome</keyword>
<evidence type="ECO:0000313" key="3">
    <source>
        <dbReference type="WBParaSite" id="SCUD_0001516901-mRNA-1"/>
    </source>
</evidence>
<protein>
    <submittedName>
        <fullName evidence="3">ORC_WH_C domain-containing protein</fullName>
    </submittedName>
</protein>
<name>A0A183KJG0_9TREM</name>
<dbReference type="AlphaFoldDB" id="A0A183KJG0"/>
<accession>A0A183KJG0</accession>
<organism evidence="3">
    <name type="scientific">Schistosoma curassoni</name>
    <dbReference type="NCBI Taxonomy" id="6186"/>
    <lineage>
        <taxon>Eukaryota</taxon>
        <taxon>Metazoa</taxon>
        <taxon>Spiralia</taxon>
        <taxon>Lophotrochozoa</taxon>
        <taxon>Platyhelminthes</taxon>
        <taxon>Trematoda</taxon>
        <taxon>Digenea</taxon>
        <taxon>Strigeidida</taxon>
        <taxon>Schistosomatoidea</taxon>
        <taxon>Schistosomatidae</taxon>
        <taxon>Schistosoma</taxon>
    </lineage>
</organism>
<gene>
    <name evidence="1" type="ORF">SCUD_LOCUS15166</name>
</gene>
<dbReference type="EMBL" id="UZAK01037376">
    <property type="protein sequence ID" value="VDP58599.1"/>
    <property type="molecule type" value="Genomic_DNA"/>
</dbReference>
<sequence length="489" mass="56189">LYNLYDTWQSIVKIAGTIITSKESTVYNPVLLQWILTTRPKFVEAILNYPIIQLSHNYQCSQCLCKSILDTFLSIDEVQLNNLFREFSSQYGCIDYLLLESVHNLNDRITLCIQKIDAYHLQLRNIAKLKLPNGQDTGLINNLLKSFDHVNLADSNTLTLRHALSHWSGVLIKKLANGHNFKRRLTYCSEKLHSLLLNLKSAKTMETDDCFVLLGTRQQGVPIILRGLMLFNGFDPVSPNLTVRDVTTELSELRLTSRRKRLSHLQVIMDQLNKLLNDLQTIPFQASINYSIDFIHLINQLLIIRQQNLVQHILIKRLNYYLSKLHNDSTICRRLLHLCQLGTTDCKQIIEELICILNFTGLPNSSNIDDNDNDKSKDFQYIEKPLFRMHVKSPGPGGFEQLFCKLSMVDKYCTEAQGYLRQSDSLFPLKSISSYNDNKQMIDSEGSENFLNELTNELVTCILSTSVVKRKIKCLIEKSEKLRNVLSAL</sequence>
<dbReference type="Proteomes" id="UP000279833">
    <property type="component" value="Unassembled WGS sequence"/>
</dbReference>
<evidence type="ECO:0000313" key="2">
    <source>
        <dbReference type="Proteomes" id="UP000279833"/>
    </source>
</evidence>
<evidence type="ECO:0000313" key="1">
    <source>
        <dbReference type="EMBL" id="VDP58599.1"/>
    </source>
</evidence>